<gene>
    <name evidence="2" type="ORF">FSB_LOCUS10278</name>
    <name evidence="3" type="ORF">FSB_LOCUS55902</name>
    <name evidence="4" type="ORF">FSB_LOCUS58785</name>
</gene>
<dbReference type="EMBL" id="OIVN01006337">
    <property type="protein sequence ID" value="SPD30903.1"/>
    <property type="molecule type" value="Genomic_DNA"/>
</dbReference>
<organism evidence="2">
    <name type="scientific">Fagus sylvatica</name>
    <name type="common">Beechnut</name>
    <dbReference type="NCBI Taxonomy" id="28930"/>
    <lineage>
        <taxon>Eukaryota</taxon>
        <taxon>Viridiplantae</taxon>
        <taxon>Streptophyta</taxon>
        <taxon>Embryophyta</taxon>
        <taxon>Tracheophyta</taxon>
        <taxon>Spermatophyta</taxon>
        <taxon>Magnoliopsida</taxon>
        <taxon>eudicotyledons</taxon>
        <taxon>Gunneridae</taxon>
        <taxon>Pentapetalae</taxon>
        <taxon>rosids</taxon>
        <taxon>fabids</taxon>
        <taxon>Fagales</taxon>
        <taxon>Fagaceae</taxon>
        <taxon>Fagus</taxon>
    </lineage>
</organism>
<dbReference type="AlphaFoldDB" id="A0A2N9EUD3"/>
<feature type="transmembrane region" description="Helical" evidence="1">
    <location>
        <begin position="6"/>
        <end position="23"/>
    </location>
</feature>
<proteinExistence type="predicted"/>
<evidence type="ECO:0000256" key="1">
    <source>
        <dbReference type="SAM" id="Phobius"/>
    </source>
</evidence>
<protein>
    <submittedName>
        <fullName evidence="2">Uncharacterized protein</fullName>
    </submittedName>
</protein>
<evidence type="ECO:0000313" key="2">
    <source>
        <dbReference type="EMBL" id="SPC82396.1"/>
    </source>
</evidence>
<keyword evidence="1" id="KW-0472">Membrane</keyword>
<dbReference type="EMBL" id="OIVN01000577">
    <property type="protein sequence ID" value="SPC82396.1"/>
    <property type="molecule type" value="Genomic_DNA"/>
</dbReference>
<dbReference type="EMBL" id="OIVN01006217">
    <property type="protein sequence ID" value="SPD28020.1"/>
    <property type="molecule type" value="Genomic_DNA"/>
</dbReference>
<keyword evidence="1" id="KW-1133">Transmembrane helix</keyword>
<sequence>MFQTTISPYVIIAPFLFHLLSTAKKFAKFINPESQHSSTSSSMEVCPGPGINCKIHLHKFYDESIPTNTIDDDALKSANMLLDEELNPHLSDCGLAALTPNTERQVDK</sequence>
<evidence type="ECO:0000313" key="4">
    <source>
        <dbReference type="EMBL" id="SPD30903.1"/>
    </source>
</evidence>
<name>A0A2N9EUD3_FAGSY</name>
<keyword evidence="1" id="KW-0812">Transmembrane</keyword>
<reference evidence="2" key="1">
    <citation type="submission" date="2018-02" db="EMBL/GenBank/DDBJ databases">
        <authorList>
            <person name="Cohen D.B."/>
            <person name="Kent A.D."/>
        </authorList>
    </citation>
    <scope>NUCLEOTIDE SEQUENCE</scope>
</reference>
<accession>A0A2N9EUD3</accession>
<evidence type="ECO:0000313" key="3">
    <source>
        <dbReference type="EMBL" id="SPD28020.1"/>
    </source>
</evidence>